<accession>A0A132NT76</accession>
<protein>
    <submittedName>
        <fullName evidence="2">Uncharacterized protein</fullName>
    </submittedName>
</protein>
<dbReference type="OrthoDB" id="10251427at2759"/>
<gene>
    <name evidence="2" type="ORF">QR46_2766</name>
</gene>
<evidence type="ECO:0000313" key="3">
    <source>
        <dbReference type="Proteomes" id="UP000070089"/>
    </source>
</evidence>
<proteinExistence type="predicted"/>
<evidence type="ECO:0000313" key="2">
    <source>
        <dbReference type="EMBL" id="KWX13246.1"/>
    </source>
</evidence>
<evidence type="ECO:0000256" key="1">
    <source>
        <dbReference type="SAM" id="MobiDB-lite"/>
    </source>
</evidence>
<comment type="caution">
    <text evidence="2">The sequence shown here is derived from an EMBL/GenBank/DDBJ whole genome shotgun (WGS) entry which is preliminary data.</text>
</comment>
<sequence length="264" mass="30549">MDSSELSLDRIQEYLADLGYQGVPEETLLQLKGELLRRMASGMRDTDQDYEDDHEEAPIRHRRRKQRRHSVEAEEDVPRDELHPQPLTHDRGYVSAHVPEQPQTAPTPQRKIHRQDIDEYENYYDPHEDGRPSSGYYKQRPTSGDSYSNMRLSRKTNSARPMGQSSGYGQPFYRQSTQVSQRYGADGTDPYGLTAKSAMFNSGTSKYTLKEKKLRKSDPVSNWARYTDMWNVQGGLDDVRKRETQPKYMNSAAIRSAVYRPAYD</sequence>
<dbReference type="Proteomes" id="UP000070089">
    <property type="component" value="Unassembled WGS sequence"/>
</dbReference>
<organism evidence="2 3">
    <name type="scientific">Giardia duodenalis assemblage B</name>
    <dbReference type="NCBI Taxonomy" id="1394984"/>
    <lineage>
        <taxon>Eukaryota</taxon>
        <taxon>Metamonada</taxon>
        <taxon>Diplomonadida</taxon>
        <taxon>Hexamitidae</taxon>
        <taxon>Giardiinae</taxon>
        <taxon>Giardia</taxon>
    </lineage>
</organism>
<dbReference type="EMBL" id="JXTI01000077">
    <property type="protein sequence ID" value="KWX13246.1"/>
    <property type="molecule type" value="Genomic_DNA"/>
</dbReference>
<reference evidence="2 3" key="1">
    <citation type="journal article" date="2015" name="Mol. Biochem. Parasitol.">
        <title>Identification of polymorphic genes for use in assemblage B genotyping assays through comparative genomics of multiple assemblage B Giardia duodenalis isolates.</title>
        <authorList>
            <person name="Wielinga C."/>
            <person name="Thompson R.C."/>
            <person name="Monis P."/>
            <person name="Ryan U."/>
        </authorList>
    </citation>
    <scope>NUCLEOTIDE SEQUENCE [LARGE SCALE GENOMIC DNA]</scope>
    <source>
        <strain evidence="2 3">BAH15c1</strain>
    </source>
</reference>
<feature type="compositionally biased region" description="Polar residues" evidence="1">
    <location>
        <begin position="140"/>
        <end position="172"/>
    </location>
</feature>
<feature type="compositionally biased region" description="Basic and acidic residues" evidence="1">
    <location>
        <begin position="79"/>
        <end position="90"/>
    </location>
</feature>
<dbReference type="AlphaFoldDB" id="A0A132NT76"/>
<name>A0A132NT76_GIAIN</name>
<feature type="region of interest" description="Disordered" evidence="1">
    <location>
        <begin position="122"/>
        <end position="172"/>
    </location>
</feature>
<feature type="region of interest" description="Disordered" evidence="1">
    <location>
        <begin position="40"/>
        <end position="90"/>
    </location>
</feature>
<dbReference type="VEuPathDB" id="GiardiaDB:QR46_2766"/>